<feature type="transmembrane region" description="Helical" evidence="18">
    <location>
        <begin position="884"/>
        <end position="908"/>
    </location>
</feature>
<evidence type="ECO:0000313" key="21">
    <source>
        <dbReference type="Proteomes" id="UP001324115"/>
    </source>
</evidence>
<dbReference type="Proteomes" id="UP001324115">
    <property type="component" value="Unassembled WGS sequence"/>
</dbReference>
<evidence type="ECO:0000256" key="4">
    <source>
        <dbReference type="ARBA" id="ARBA00022448"/>
    </source>
</evidence>
<evidence type="ECO:0000256" key="16">
    <source>
        <dbReference type="PIRSR" id="PIRSR037090-50"/>
    </source>
</evidence>
<proteinExistence type="inferred from homology"/>
<evidence type="ECO:0000256" key="3">
    <source>
        <dbReference type="ARBA" id="ARBA00011095"/>
    </source>
</evidence>
<evidence type="ECO:0000256" key="17">
    <source>
        <dbReference type="SAM" id="MobiDB-lite"/>
    </source>
</evidence>
<keyword evidence="8 15" id="KW-0406">Ion transport</keyword>
<dbReference type="InterPro" id="IPR015683">
    <property type="entry name" value="Ionotropic_Glu_rcpt"/>
</dbReference>
<name>A0AAN7FUJ4_QUERU</name>
<sequence length="956" mass="106830">MTSSNDVNNSVSAHGKRVLSPPAREGDAKDPGGAWKRVRRCMTTRFSSQVDRWTTRPSGRRVYQEDDLEVRNLRRRVYKTCVTMSHNMSIYRRLNPRLLVQTGLGLSLLHWANINFLAKAQNTTISVNVGVILDFDTWTGKMGLSCINMALADFYASNSYYKTRLFLSSRDSKSDVVEAAAAAVDLIKNVEVQAIIGPESSMQAKFIINIGEKAQVSIIAFSATIPSLTSLQSPYFFQATQNSSSQVKAISAIVQAFGWREVVPIYTDNEYGQGMIPFLIDALQEVDARVPYRSVIPPLASNYQIGQELYNDVGSRLFTKAKEIGMMSEGYFWIMTSGMTNSIHSIESSIHDSMQGVLDNPNILDVELNVRGQWAYDAASALARVVEKARITNFGFESTTGSSNLTDLATLGVSLNGPKLHQTLLDTRFIGLAGDFNLQNGQLQSSTFQIFNVNGNGERGVAFWTPENGLARELNSTNTSMYSTLRRNLGPVIWPGDSSFVPKGWKIPTNWKKLRVGVPAKDGFFEFVQVEHDASTNTTNVKGYSIDIFEAVMKALPYNVNYEFIPFAKPNGESAGTYNDMVYQVYLGNFDALAADTTIIANRTNYIDFTLPYTESGVTMVVPIKDNDRNNAWVFLKPLTWDLWITSGIFFVFIGFVVWVLEHRINEDFHGPPSHEIGTSLWYSFSTMVFAQKETLLSNLARFVVSIWVFVVLILTQSYTASLTSLLTVQQLQPTVTDFDQLIKNGEYVGYQEGSYVLGILEEMNFDPAKLRTYKSIEECDEILSKGSANGGIAAAFDDIPCMKILLSQYCSKYTMVQSIYKTDGLGFVFTKGSPLVSDVSRAVLNVTEGEKMKEIEKAWFGDQSNCPSSNMQVSFGSLSLDSFWGLFLIAGIASLSALIISFSTFLYKERQQIWINFDSKNSIWKRICHALRIFDNKDLSSHTFRNKPLKDSVLI</sequence>
<keyword evidence="5 18" id="KW-0812">Transmembrane</keyword>
<accession>A0AAN7FUJ4</accession>
<comment type="function">
    <text evidence="14">Glutamate-gated receptor that probably acts as a non-selective cation channel. May be involved in light-signal transduction and calcium homeostasis via the regulation of calcium influx into cells.</text>
</comment>
<keyword evidence="4 15" id="KW-0813">Transport</keyword>
<keyword evidence="6" id="KW-0732">Signal</keyword>
<keyword evidence="10 15" id="KW-0675">Receptor</keyword>
<evidence type="ECO:0000256" key="14">
    <source>
        <dbReference type="ARBA" id="ARBA00049638"/>
    </source>
</evidence>
<dbReference type="FunFam" id="3.40.50.2300:FF:000195">
    <property type="entry name" value="Glutamate receptor"/>
    <property type="match status" value="1"/>
</dbReference>
<reference evidence="20 21" key="1">
    <citation type="journal article" date="2023" name="G3 (Bethesda)">
        <title>A haplotype-resolved chromosome-scale genome for Quercus rubra L. provides insights into the genetics of adaptive traits for red oak species.</title>
        <authorList>
            <person name="Kapoor B."/>
            <person name="Jenkins J."/>
            <person name="Schmutz J."/>
            <person name="Zhebentyayeva T."/>
            <person name="Kuelheim C."/>
            <person name="Coggeshall M."/>
            <person name="Heim C."/>
            <person name="Lasky J.R."/>
            <person name="Leites L."/>
            <person name="Islam-Faridi N."/>
            <person name="Romero-Severson J."/>
            <person name="DeLeo V.L."/>
            <person name="Lucas S.M."/>
            <person name="Lazic D."/>
            <person name="Gailing O."/>
            <person name="Carlson J."/>
            <person name="Staton M."/>
        </authorList>
    </citation>
    <scope>NUCLEOTIDE SEQUENCE [LARGE SCALE GENOMIC DNA]</scope>
    <source>
        <strain evidence="20">Pseudo-F2</strain>
    </source>
</reference>
<comment type="subunit">
    <text evidence="3">May form heteromers.</text>
</comment>
<evidence type="ECO:0000256" key="5">
    <source>
        <dbReference type="ARBA" id="ARBA00022692"/>
    </source>
</evidence>
<dbReference type="InterPro" id="IPR028082">
    <property type="entry name" value="Peripla_BP_I"/>
</dbReference>
<keyword evidence="13 15" id="KW-0407">Ion channel</keyword>
<comment type="similarity">
    <text evidence="2 15">Belongs to the glutamate-gated ion channel (TC 1.A.10.1) family.</text>
</comment>
<dbReference type="InterPro" id="IPR044440">
    <property type="entry name" value="GABAb_receptor_plant_PBP1"/>
</dbReference>
<feature type="region of interest" description="Disordered" evidence="17">
    <location>
        <begin position="1"/>
        <end position="34"/>
    </location>
</feature>
<keyword evidence="12 15" id="KW-1071">Ligand-gated ion channel</keyword>
<feature type="domain" description="Ionotropic glutamate receptor C-terminal" evidence="19">
    <location>
        <begin position="513"/>
        <end position="863"/>
    </location>
</feature>
<dbReference type="PIRSF" id="PIRSF037090">
    <property type="entry name" value="Iontro_Glu-like_rcpt_pln"/>
    <property type="match status" value="1"/>
</dbReference>
<evidence type="ECO:0000256" key="18">
    <source>
        <dbReference type="SAM" id="Phobius"/>
    </source>
</evidence>
<evidence type="ECO:0000259" key="19">
    <source>
        <dbReference type="SMART" id="SM00079"/>
    </source>
</evidence>
<evidence type="ECO:0000256" key="11">
    <source>
        <dbReference type="ARBA" id="ARBA00023180"/>
    </source>
</evidence>
<dbReference type="Pfam" id="PF10613">
    <property type="entry name" value="Lig_chan-Glu_bd"/>
    <property type="match status" value="1"/>
</dbReference>
<comment type="function">
    <text evidence="15">Glutamate-gated receptor that probably acts as non-selective cation channel.</text>
</comment>
<feature type="compositionally biased region" description="Polar residues" evidence="17">
    <location>
        <begin position="1"/>
        <end position="12"/>
    </location>
</feature>
<dbReference type="SMART" id="SM00079">
    <property type="entry name" value="PBPe"/>
    <property type="match status" value="1"/>
</dbReference>
<evidence type="ECO:0000256" key="12">
    <source>
        <dbReference type="ARBA" id="ARBA00023286"/>
    </source>
</evidence>
<dbReference type="Gene3D" id="3.40.50.2300">
    <property type="match status" value="3"/>
</dbReference>
<dbReference type="EMBL" id="JAXUIC010000002">
    <property type="protein sequence ID" value="KAK4600508.1"/>
    <property type="molecule type" value="Genomic_DNA"/>
</dbReference>
<evidence type="ECO:0000256" key="15">
    <source>
        <dbReference type="PIRNR" id="PIRNR037090"/>
    </source>
</evidence>
<dbReference type="Pfam" id="PF00060">
    <property type="entry name" value="Lig_chan"/>
    <property type="match status" value="1"/>
</dbReference>
<dbReference type="InterPro" id="IPR001828">
    <property type="entry name" value="ANF_lig-bd_rcpt"/>
</dbReference>
<dbReference type="FunFam" id="3.40.190.10:FF:000103">
    <property type="entry name" value="Glutamate receptor"/>
    <property type="match status" value="1"/>
</dbReference>
<comment type="subcellular location">
    <subcellularLocation>
        <location evidence="1">Membrane</location>
        <topology evidence="1">Multi-pass membrane protein</topology>
    </subcellularLocation>
</comment>
<dbReference type="GO" id="GO:0015276">
    <property type="term" value="F:ligand-gated monoatomic ion channel activity"/>
    <property type="evidence" value="ECO:0007669"/>
    <property type="project" value="InterPro"/>
</dbReference>
<dbReference type="CDD" id="cd13686">
    <property type="entry name" value="GluR_Plant"/>
    <property type="match status" value="1"/>
</dbReference>
<feature type="transmembrane region" description="Helical" evidence="18">
    <location>
        <begin position="641"/>
        <end position="661"/>
    </location>
</feature>
<evidence type="ECO:0000256" key="6">
    <source>
        <dbReference type="ARBA" id="ARBA00022729"/>
    </source>
</evidence>
<comment type="caution">
    <text evidence="20">The sequence shown here is derived from an EMBL/GenBank/DDBJ whole genome shotgun (WGS) entry which is preliminary data.</text>
</comment>
<feature type="transmembrane region" description="Helical" evidence="18">
    <location>
        <begin position="700"/>
        <end position="719"/>
    </location>
</feature>
<evidence type="ECO:0000256" key="9">
    <source>
        <dbReference type="ARBA" id="ARBA00023136"/>
    </source>
</evidence>
<protein>
    <recommendedName>
        <fullName evidence="15">Glutamate receptor</fullName>
    </recommendedName>
</protein>
<keyword evidence="21" id="KW-1185">Reference proteome</keyword>
<feature type="disulfide bond" evidence="16">
    <location>
        <begin position="811"/>
        <end position="867"/>
    </location>
</feature>
<keyword evidence="11" id="KW-0325">Glycoprotein</keyword>
<dbReference type="AlphaFoldDB" id="A0AAN7FUJ4"/>
<evidence type="ECO:0000256" key="10">
    <source>
        <dbReference type="ARBA" id="ARBA00023170"/>
    </source>
</evidence>
<dbReference type="SUPFAM" id="SSF53822">
    <property type="entry name" value="Periplasmic binding protein-like I"/>
    <property type="match status" value="1"/>
</dbReference>
<dbReference type="InterPro" id="IPR019594">
    <property type="entry name" value="Glu/Gly-bd"/>
</dbReference>
<dbReference type="GO" id="GO:0016020">
    <property type="term" value="C:membrane"/>
    <property type="evidence" value="ECO:0007669"/>
    <property type="project" value="UniProtKB-SubCell"/>
</dbReference>
<evidence type="ECO:0000256" key="7">
    <source>
        <dbReference type="ARBA" id="ARBA00022989"/>
    </source>
</evidence>
<dbReference type="FunFam" id="1.10.287.70:FF:000037">
    <property type="entry name" value="Glutamate receptor"/>
    <property type="match status" value="1"/>
</dbReference>
<evidence type="ECO:0000256" key="2">
    <source>
        <dbReference type="ARBA" id="ARBA00008685"/>
    </source>
</evidence>
<dbReference type="PANTHER" id="PTHR34836:SF1">
    <property type="entry name" value="OS09G0428600 PROTEIN"/>
    <property type="match status" value="1"/>
</dbReference>
<keyword evidence="7 18" id="KW-1133">Transmembrane helix</keyword>
<dbReference type="SUPFAM" id="SSF53850">
    <property type="entry name" value="Periplasmic binding protein-like II"/>
    <property type="match status" value="1"/>
</dbReference>
<dbReference type="CDD" id="cd19990">
    <property type="entry name" value="PBP1_GABAb_receptor_plant"/>
    <property type="match status" value="1"/>
</dbReference>
<gene>
    <name evidence="20" type="ORF">RGQ29_010236</name>
</gene>
<keyword evidence="9 15" id="KW-0472">Membrane</keyword>
<evidence type="ECO:0000256" key="8">
    <source>
        <dbReference type="ARBA" id="ARBA00023065"/>
    </source>
</evidence>
<organism evidence="20 21">
    <name type="scientific">Quercus rubra</name>
    <name type="common">Northern red oak</name>
    <name type="synonym">Quercus borealis</name>
    <dbReference type="NCBI Taxonomy" id="3512"/>
    <lineage>
        <taxon>Eukaryota</taxon>
        <taxon>Viridiplantae</taxon>
        <taxon>Streptophyta</taxon>
        <taxon>Embryophyta</taxon>
        <taxon>Tracheophyta</taxon>
        <taxon>Spermatophyta</taxon>
        <taxon>Magnoliopsida</taxon>
        <taxon>eudicotyledons</taxon>
        <taxon>Gunneridae</taxon>
        <taxon>Pentapetalae</taxon>
        <taxon>rosids</taxon>
        <taxon>fabids</taxon>
        <taxon>Fagales</taxon>
        <taxon>Fagaceae</taxon>
        <taxon>Quercus</taxon>
    </lineage>
</organism>
<dbReference type="Gene3D" id="1.10.287.70">
    <property type="match status" value="1"/>
</dbReference>
<dbReference type="Pfam" id="PF01094">
    <property type="entry name" value="ANF_receptor"/>
    <property type="match status" value="1"/>
</dbReference>
<dbReference type="FunFam" id="3.40.190.10:FF:000195">
    <property type="entry name" value="Glutamate receptor 2.7"/>
    <property type="match status" value="1"/>
</dbReference>
<evidence type="ECO:0000256" key="13">
    <source>
        <dbReference type="ARBA" id="ARBA00023303"/>
    </source>
</evidence>
<dbReference type="Gene3D" id="3.40.190.10">
    <property type="entry name" value="Periplasmic binding protein-like II"/>
    <property type="match status" value="2"/>
</dbReference>
<dbReference type="InterPro" id="IPR001320">
    <property type="entry name" value="Iontro_rcpt_C"/>
</dbReference>
<keyword evidence="16" id="KW-1015">Disulfide bond</keyword>
<dbReference type="PANTHER" id="PTHR34836">
    <property type="entry name" value="OS06G0188250 PROTEIN"/>
    <property type="match status" value="1"/>
</dbReference>
<evidence type="ECO:0000313" key="20">
    <source>
        <dbReference type="EMBL" id="KAK4600508.1"/>
    </source>
</evidence>
<dbReference type="InterPro" id="IPR017103">
    <property type="entry name" value="Iontropic_Glu_rcpt_pln"/>
</dbReference>
<evidence type="ECO:0000256" key="1">
    <source>
        <dbReference type="ARBA" id="ARBA00004141"/>
    </source>
</evidence>